<evidence type="ECO:0008006" key="3">
    <source>
        <dbReference type="Google" id="ProtNLM"/>
    </source>
</evidence>
<comment type="caution">
    <text evidence="1">The sequence shown here is derived from an EMBL/GenBank/DDBJ whole genome shotgun (WGS) entry which is preliminary data.</text>
</comment>
<sequence>MPVNSRAKGANFEREIGNLLVKDLNLINPVKRILEQTRTKELPDLRLGRWCIECKRYGDGGEPPKEWWDQVLRSCSQEDSLIPALVYKFNRRPIKVRILASSINSEIKDNLITIDLLWEDFVKIILELFQTDIQLHEERFQV</sequence>
<accession>A0A368C7D5</accession>
<proteinExistence type="predicted"/>
<dbReference type="Proteomes" id="UP000252915">
    <property type="component" value="Unassembled WGS sequence"/>
</dbReference>
<dbReference type="Pfam" id="PF24608">
    <property type="entry name" value="PDDEXK_15"/>
    <property type="match status" value="1"/>
</dbReference>
<protein>
    <recommendedName>
        <fullName evidence="3">Restriction endonuclease type IV Mrr domain-containing protein</fullName>
    </recommendedName>
</protein>
<dbReference type="InterPro" id="IPR056931">
    <property type="entry name" value="D14-like"/>
</dbReference>
<gene>
    <name evidence="1" type="ORF">DBW92_00745</name>
</gene>
<name>A0A368C7D5_9GAMM</name>
<reference evidence="1 2" key="1">
    <citation type="journal article" date="2018" name="Microbiome">
        <title>Fine metagenomic profile of the Mediterranean stratified and mixed water columns revealed by assembly and recruitment.</title>
        <authorList>
            <person name="Haro-Moreno J.M."/>
            <person name="Lopez-Perez M."/>
            <person name="De La Torre J.R."/>
            <person name="Picazo A."/>
            <person name="Camacho A."/>
            <person name="Rodriguez-Valera F."/>
        </authorList>
    </citation>
    <scope>NUCLEOTIDE SEQUENCE [LARGE SCALE GENOMIC DNA]</scope>
    <source>
        <strain evidence="1">MED-G78</strain>
    </source>
</reference>
<evidence type="ECO:0000313" key="2">
    <source>
        <dbReference type="Proteomes" id="UP000252915"/>
    </source>
</evidence>
<evidence type="ECO:0000313" key="1">
    <source>
        <dbReference type="EMBL" id="RCL45499.1"/>
    </source>
</evidence>
<dbReference type="AlphaFoldDB" id="A0A368C7D5"/>
<dbReference type="EMBL" id="QOPI01000002">
    <property type="protein sequence ID" value="RCL45499.1"/>
    <property type="molecule type" value="Genomic_DNA"/>
</dbReference>
<organism evidence="1 2">
    <name type="scientific">SAR86 cluster bacterium</name>
    <dbReference type="NCBI Taxonomy" id="2030880"/>
    <lineage>
        <taxon>Bacteria</taxon>
        <taxon>Pseudomonadati</taxon>
        <taxon>Pseudomonadota</taxon>
        <taxon>Gammaproteobacteria</taxon>
        <taxon>SAR86 cluster</taxon>
    </lineage>
</organism>